<dbReference type="InterPro" id="IPR002035">
    <property type="entry name" value="VWF_A"/>
</dbReference>
<dbReference type="SUPFAM" id="SSF53300">
    <property type="entry name" value="vWA-like"/>
    <property type="match status" value="1"/>
</dbReference>
<dbReference type="AlphaFoldDB" id="A0A9X6STH4"/>
<dbReference type="InterPro" id="IPR051266">
    <property type="entry name" value="CLCR"/>
</dbReference>
<protein>
    <recommendedName>
        <fullName evidence="1">VWFA domain-containing protein</fullName>
    </recommendedName>
</protein>
<dbReference type="EMBL" id="NVMX01000102">
    <property type="protein sequence ID" value="PDZ94852.1"/>
    <property type="molecule type" value="Genomic_DNA"/>
</dbReference>
<evidence type="ECO:0000313" key="2">
    <source>
        <dbReference type="EMBL" id="PDZ94852.1"/>
    </source>
</evidence>
<dbReference type="SMART" id="SM00327">
    <property type="entry name" value="VWA"/>
    <property type="match status" value="1"/>
</dbReference>
<dbReference type="RefSeq" id="WP_098006567.1">
    <property type="nucleotide sequence ID" value="NZ_NVMX01000102.1"/>
</dbReference>
<reference evidence="2 3" key="1">
    <citation type="submission" date="2017-09" db="EMBL/GenBank/DDBJ databases">
        <title>Large-scale bioinformatics analysis of Bacillus genomes uncovers conserved roles of natural products in bacterial physiology.</title>
        <authorList>
            <consortium name="Agbiome Team Llc"/>
            <person name="Bleich R.M."/>
            <person name="Grubbs K.J."/>
            <person name="Santa Maria K.C."/>
            <person name="Allen S.E."/>
            <person name="Farag S."/>
            <person name="Shank E.A."/>
            <person name="Bowers A."/>
        </authorList>
    </citation>
    <scope>NUCLEOTIDE SEQUENCE [LARGE SCALE GENOMIC DNA]</scope>
    <source>
        <strain evidence="2 3">AFS092789</strain>
    </source>
</reference>
<dbReference type="Proteomes" id="UP000219922">
    <property type="component" value="Unassembled WGS sequence"/>
</dbReference>
<organism evidence="2 3">
    <name type="scientific">Bacillus cereus</name>
    <dbReference type="NCBI Taxonomy" id="1396"/>
    <lineage>
        <taxon>Bacteria</taxon>
        <taxon>Bacillati</taxon>
        <taxon>Bacillota</taxon>
        <taxon>Bacilli</taxon>
        <taxon>Bacillales</taxon>
        <taxon>Bacillaceae</taxon>
        <taxon>Bacillus</taxon>
        <taxon>Bacillus cereus group</taxon>
    </lineage>
</organism>
<accession>A0A9X6STH4</accession>
<dbReference type="PANTHER" id="PTHR10579:SF43">
    <property type="entry name" value="ZINC FINGER (C3HC4-TYPE RING FINGER) FAMILY PROTEIN"/>
    <property type="match status" value="1"/>
</dbReference>
<proteinExistence type="predicted"/>
<evidence type="ECO:0000259" key="1">
    <source>
        <dbReference type="PROSITE" id="PS50234"/>
    </source>
</evidence>
<gene>
    <name evidence="2" type="ORF">CON36_31640</name>
</gene>
<dbReference type="Gene3D" id="3.40.50.410">
    <property type="entry name" value="von Willebrand factor, type A domain"/>
    <property type="match status" value="1"/>
</dbReference>
<comment type="caution">
    <text evidence="2">The sequence shown here is derived from an EMBL/GenBank/DDBJ whole genome shotgun (WGS) entry which is preliminary data.</text>
</comment>
<sequence>MLQLKLAKSMMENEEGMNHLHIRVNPEETLEKVEKPVAFFLVIDSSSSMNDSIDNNDNRRYINGVFNKNHYEGNTKLDYVKQASEKLIDMMKDGDMLGIVSFSSVARREYDLTTLNKNERYVAKDRIRALVASGMTNVSDGLEEAYKQIPKELTKTHHIKIMLASDGVANYGITHDDGIATLVNEYRKNEISVSTIGVGLDYNSYFMEVIATASGGMFYHLEKMEQLNDILTKELETLSTLNTKQAKVRITTPEDIKVSSNLNGYAEDKKGEIFLGNLFNGLDVLIELFTEKEIEVGNRIVNVRYEYVNAKGVKNAIEKEIVLNVVHEDDMDEVETDKEVVELVKKLVEAKTKKEALRHYEVGNMDMLRGNLQNTYNNISKLSESYGFDAENMVSDMKSFETTVMTRSINKAEMKTMYMENYSLMSNKSKRDE</sequence>
<feature type="domain" description="VWFA" evidence="1">
    <location>
        <begin position="38"/>
        <end position="235"/>
    </location>
</feature>
<evidence type="ECO:0000313" key="3">
    <source>
        <dbReference type="Proteomes" id="UP000219922"/>
    </source>
</evidence>
<dbReference type="PROSITE" id="PS50234">
    <property type="entry name" value="VWFA"/>
    <property type="match status" value="1"/>
</dbReference>
<dbReference type="InterPro" id="IPR036465">
    <property type="entry name" value="vWFA_dom_sf"/>
</dbReference>
<dbReference type="PANTHER" id="PTHR10579">
    <property type="entry name" value="CALCIUM-ACTIVATED CHLORIDE CHANNEL REGULATOR"/>
    <property type="match status" value="1"/>
</dbReference>
<name>A0A9X6STH4_BACCE</name>
<dbReference type="Pfam" id="PF00092">
    <property type="entry name" value="VWA"/>
    <property type="match status" value="1"/>
</dbReference>